<dbReference type="Gene3D" id="2.60.120.430">
    <property type="entry name" value="Galactose-binding lectin"/>
    <property type="match status" value="1"/>
</dbReference>
<dbReference type="Pfam" id="PF11721">
    <property type="entry name" value="Malectin"/>
    <property type="match status" value="1"/>
</dbReference>
<dbReference type="STRING" id="452637.Oter_2229"/>
<feature type="domain" description="Malectin" evidence="3">
    <location>
        <begin position="574"/>
        <end position="656"/>
    </location>
</feature>
<dbReference type="InterPro" id="IPR021720">
    <property type="entry name" value="Malectin_dom"/>
</dbReference>
<dbReference type="OrthoDB" id="174242at2"/>
<dbReference type="AlphaFoldDB" id="B1ZPQ9"/>
<name>B1ZPQ9_OPITP</name>
<proteinExistence type="predicted"/>
<feature type="signal peptide" evidence="2">
    <location>
        <begin position="1"/>
        <end position="29"/>
    </location>
</feature>
<evidence type="ECO:0000313" key="5">
    <source>
        <dbReference type="Proteomes" id="UP000007013"/>
    </source>
</evidence>
<evidence type="ECO:0000313" key="4">
    <source>
        <dbReference type="EMBL" id="ACB75512.1"/>
    </source>
</evidence>
<keyword evidence="2" id="KW-0732">Signal</keyword>
<reference evidence="4 5" key="1">
    <citation type="journal article" date="2011" name="J. Bacteriol.">
        <title>Genome sequence of the verrucomicrobium Opitutus terrae PB90-1, an abundant inhabitant of rice paddy soil ecosystems.</title>
        <authorList>
            <person name="van Passel M.W."/>
            <person name="Kant R."/>
            <person name="Palva A."/>
            <person name="Copeland A."/>
            <person name="Lucas S."/>
            <person name="Lapidus A."/>
            <person name="Glavina del Rio T."/>
            <person name="Pitluck S."/>
            <person name="Goltsman E."/>
            <person name="Clum A."/>
            <person name="Sun H."/>
            <person name="Schmutz J."/>
            <person name="Larimer F.W."/>
            <person name="Land M.L."/>
            <person name="Hauser L."/>
            <person name="Kyrpides N."/>
            <person name="Mikhailova N."/>
            <person name="Richardson P.P."/>
            <person name="Janssen P.H."/>
            <person name="de Vos W.M."/>
            <person name="Smidt H."/>
        </authorList>
    </citation>
    <scope>NUCLEOTIDE SEQUENCE [LARGE SCALE GENOMIC DNA]</scope>
    <source>
        <strain evidence="5">DSM 11246 / JCM 15787 / PB90-1</strain>
    </source>
</reference>
<dbReference type="HOGENOM" id="CLU_296446_0_0_0"/>
<gene>
    <name evidence="4" type="ordered locus">Oter_2229</name>
</gene>
<protein>
    <recommendedName>
        <fullName evidence="3">Malectin domain-containing protein</fullName>
    </recommendedName>
</protein>
<evidence type="ECO:0000256" key="2">
    <source>
        <dbReference type="SAM" id="SignalP"/>
    </source>
</evidence>
<keyword evidence="5" id="KW-1185">Reference proteome</keyword>
<accession>B1ZPQ9</accession>
<dbReference type="SUPFAM" id="SSF55545">
    <property type="entry name" value="beta-N-acetylhexosaminidase-like domain"/>
    <property type="match status" value="1"/>
</dbReference>
<keyword evidence="1" id="KW-0378">Hydrolase</keyword>
<dbReference type="InterPro" id="IPR029018">
    <property type="entry name" value="Hex-like_dom2"/>
</dbReference>
<dbReference type="GO" id="GO:0005975">
    <property type="term" value="P:carbohydrate metabolic process"/>
    <property type="evidence" value="ECO:0007669"/>
    <property type="project" value="UniProtKB-ARBA"/>
</dbReference>
<evidence type="ECO:0000256" key="1">
    <source>
        <dbReference type="ARBA" id="ARBA00022801"/>
    </source>
</evidence>
<evidence type="ECO:0000259" key="3">
    <source>
        <dbReference type="Pfam" id="PF11721"/>
    </source>
</evidence>
<dbReference type="Proteomes" id="UP000007013">
    <property type="component" value="Chromosome"/>
</dbReference>
<dbReference type="EMBL" id="CP001032">
    <property type="protein sequence ID" value="ACB75512.1"/>
    <property type="molecule type" value="Genomic_DNA"/>
</dbReference>
<dbReference type="eggNOG" id="COG2273">
    <property type="taxonomic scope" value="Bacteria"/>
</dbReference>
<dbReference type="KEGG" id="ote:Oter_2229"/>
<dbReference type="GO" id="GO:0016787">
    <property type="term" value="F:hydrolase activity"/>
    <property type="evidence" value="ECO:0007669"/>
    <property type="project" value="UniProtKB-KW"/>
</dbReference>
<dbReference type="Gene3D" id="3.30.379.10">
    <property type="entry name" value="Chitobiase/beta-hexosaminidase domain 2-like"/>
    <property type="match status" value="1"/>
</dbReference>
<dbReference type="RefSeq" id="WP_012375049.1">
    <property type="nucleotide sequence ID" value="NC_010571.1"/>
</dbReference>
<organism evidence="4 5">
    <name type="scientific">Opitutus terrae (strain DSM 11246 / JCM 15787 / PB90-1)</name>
    <dbReference type="NCBI Taxonomy" id="452637"/>
    <lineage>
        <taxon>Bacteria</taxon>
        <taxon>Pseudomonadati</taxon>
        <taxon>Verrucomicrobiota</taxon>
        <taxon>Opitutia</taxon>
        <taxon>Opitutales</taxon>
        <taxon>Opitutaceae</taxon>
        <taxon>Opitutus</taxon>
    </lineage>
</organism>
<feature type="chain" id="PRO_5002771956" description="Malectin domain-containing protein" evidence="2">
    <location>
        <begin position="30"/>
        <end position="1018"/>
    </location>
</feature>
<sequence>MPRSRAFFSVRNAWFVAALLVTTAVSTTAAGAPTPRPDSTWTITLDPHASALERFAARELQRYVYVCSGELPKIQSAATAPADHAFVLGIAPQPLLRDGPAGPQLAAQQYRLQAEGSRDVSRIWIVGGDPLGLLYGVYRLAEKLGVRFYLHGDVIPDERALLDFEPFHEEGRPLFSVRGLQPFHDFAEGPDWWNRDDYLAHVGQLAKLRMNFLGLHTYPESQVGPEPTVWIGGPGEFDQHGRVDVAYRASYHTTSRSGQSWWAYAPVPTSEFTGGAAELFDRDDFGGDVMRDASFAAQTPGSAAVVFNRAADLLGTAFAEARRLGVLTCIGTETPLTLPGAVRDRLVRSGRNPDDPATTREIYRAMFDRITRATPVDYYWLWTPETWTWEGNRPEHFAKTAADIEAALAALRDLKNPITLATCGWVLGPQHDRSALDRLLPPASPMSAINSSVGHVAIERAFTNLSERPRWAIPWLENDGNLTSPQLWAGRMRYDAADALRLGCTGLIGIHWRTQILAPQISALAVAAWEQPWIPDDFDATRIPPLTTSGATGGRAVRTDEPIDGERVSGVNPFASNRIGMAAYDLLVPSGSYTVRLGFSEIENAAPGARVFAVKLNGETLINRLDVSATQGKNRALWFEFHDVKITEARLLLEFTPITGEPAIAAIELEGTTTVGNSAFARRINCGGPVHGDFEADELPGRPRPPIDRAMPVREFYRDFARANFGPEAATAIGDLFASIDGVALPMPTQWIDGPGDIRRNPEPWEKVAADYAFVGRLESLRPQVRGSANLARFDYWLNQLRSMRLIAEIGCTAGALDREMSAAGALADVRAAQQRVEKHALPLRIRLATLWTELLRTEIAGASNVGELGTLANLEQRSRVHQRLLEKHDHQLVQLLGYDLPLAAWPTRDYAGPARIIVPTVRTAAPAGESLKIRVLLVSTKPETDGSLRWRWVGEPTYRTVPLRHVARRVYEAELPALGAEHPALEYAIEATLDGASHRWPASDRELGQTVILAESD</sequence>